<sequence>MAATTPLEHTVDFSAILKDQETFGTGRGTTAGDRLNSWFDTLMLQCGWELAPSLVLMLCACGGITLGGLVFVVQENLLTTAFGTLVGFVLPILAALFARARRQTLIMRQLSPMLEELARAAKTGRSVEQCLQLVAVDTPEPLGRELRLASRRLDMGVPLRDALRDLPQRTGVMTLNILATTLVVQQQTGGDLVTVLTRLSRTVRDRLLFLGRLRAATAASRATAILMIVLPPAILVFFTLRDPQYFQELMSSSWGRNATLTACVLEIVGVVWVLRILRASQRT</sequence>
<dbReference type="AlphaFoldDB" id="A0A7C4QMZ9"/>
<comment type="subcellular location">
    <subcellularLocation>
        <location evidence="1">Cell membrane</location>
        <topology evidence="1">Multi-pass membrane protein</topology>
    </subcellularLocation>
</comment>
<feature type="transmembrane region" description="Helical" evidence="6">
    <location>
        <begin position="218"/>
        <end position="238"/>
    </location>
</feature>
<accession>A0A7C4QMZ9</accession>
<feature type="transmembrane region" description="Helical" evidence="6">
    <location>
        <begin position="258"/>
        <end position="277"/>
    </location>
</feature>
<reference evidence="8" key="1">
    <citation type="journal article" date="2020" name="mSystems">
        <title>Genome- and Community-Level Interaction Insights into Carbon Utilization and Element Cycling Functions of Hydrothermarchaeota in Hydrothermal Sediment.</title>
        <authorList>
            <person name="Zhou Z."/>
            <person name="Liu Y."/>
            <person name="Xu W."/>
            <person name="Pan J."/>
            <person name="Luo Z.H."/>
            <person name="Li M."/>
        </authorList>
    </citation>
    <scope>NUCLEOTIDE SEQUENCE [LARGE SCALE GENOMIC DNA]</scope>
    <source>
        <strain evidence="8">SpSt-508</strain>
    </source>
</reference>
<evidence type="ECO:0000256" key="4">
    <source>
        <dbReference type="ARBA" id="ARBA00022989"/>
    </source>
</evidence>
<keyword evidence="2" id="KW-1003">Cell membrane</keyword>
<evidence type="ECO:0000256" key="2">
    <source>
        <dbReference type="ARBA" id="ARBA00022475"/>
    </source>
</evidence>
<evidence type="ECO:0000313" key="8">
    <source>
        <dbReference type="EMBL" id="HGT39207.1"/>
    </source>
</evidence>
<dbReference type="Gene3D" id="1.20.81.30">
    <property type="entry name" value="Type II secretion system (T2SS), domain F"/>
    <property type="match status" value="1"/>
</dbReference>
<evidence type="ECO:0000256" key="3">
    <source>
        <dbReference type="ARBA" id="ARBA00022692"/>
    </source>
</evidence>
<evidence type="ECO:0000259" key="7">
    <source>
        <dbReference type="Pfam" id="PF00482"/>
    </source>
</evidence>
<evidence type="ECO:0000256" key="1">
    <source>
        <dbReference type="ARBA" id="ARBA00004651"/>
    </source>
</evidence>
<dbReference type="PANTHER" id="PTHR35007:SF1">
    <property type="entry name" value="PILUS ASSEMBLY PROTEIN"/>
    <property type="match status" value="1"/>
</dbReference>
<keyword evidence="4 6" id="KW-1133">Transmembrane helix</keyword>
<comment type="caution">
    <text evidence="8">The sequence shown here is derived from an EMBL/GenBank/DDBJ whole genome shotgun (WGS) entry which is preliminary data.</text>
</comment>
<name>A0A7C4QMZ9_9PLAN</name>
<feature type="transmembrane region" description="Helical" evidence="6">
    <location>
        <begin position="77"/>
        <end position="98"/>
    </location>
</feature>
<evidence type="ECO:0000256" key="5">
    <source>
        <dbReference type="ARBA" id="ARBA00023136"/>
    </source>
</evidence>
<organism evidence="8">
    <name type="scientific">Schlesneria paludicola</name>
    <dbReference type="NCBI Taxonomy" id="360056"/>
    <lineage>
        <taxon>Bacteria</taxon>
        <taxon>Pseudomonadati</taxon>
        <taxon>Planctomycetota</taxon>
        <taxon>Planctomycetia</taxon>
        <taxon>Planctomycetales</taxon>
        <taxon>Planctomycetaceae</taxon>
        <taxon>Schlesneria</taxon>
    </lineage>
</organism>
<keyword evidence="5 6" id="KW-0472">Membrane</keyword>
<keyword evidence="3 6" id="KW-0812">Transmembrane</keyword>
<feature type="transmembrane region" description="Helical" evidence="6">
    <location>
        <begin position="50"/>
        <end position="71"/>
    </location>
</feature>
<dbReference type="Pfam" id="PF00482">
    <property type="entry name" value="T2SSF"/>
    <property type="match status" value="1"/>
</dbReference>
<dbReference type="InterPro" id="IPR018076">
    <property type="entry name" value="T2SS_GspF_dom"/>
</dbReference>
<dbReference type="InterPro" id="IPR042094">
    <property type="entry name" value="T2SS_GspF_sf"/>
</dbReference>
<feature type="domain" description="Type II secretion system protein GspF" evidence="7">
    <location>
        <begin position="114"/>
        <end position="239"/>
    </location>
</feature>
<proteinExistence type="predicted"/>
<gene>
    <name evidence="8" type="ORF">ENS64_08090</name>
</gene>
<dbReference type="EMBL" id="DSVQ01000012">
    <property type="protein sequence ID" value="HGT39207.1"/>
    <property type="molecule type" value="Genomic_DNA"/>
</dbReference>
<dbReference type="GO" id="GO:0005886">
    <property type="term" value="C:plasma membrane"/>
    <property type="evidence" value="ECO:0007669"/>
    <property type="project" value="UniProtKB-SubCell"/>
</dbReference>
<evidence type="ECO:0000256" key="6">
    <source>
        <dbReference type="SAM" id="Phobius"/>
    </source>
</evidence>
<protein>
    <submittedName>
        <fullName evidence="8">Pilus assembly protein TadB</fullName>
    </submittedName>
</protein>
<dbReference type="PANTHER" id="PTHR35007">
    <property type="entry name" value="INTEGRAL MEMBRANE PROTEIN-RELATED"/>
    <property type="match status" value="1"/>
</dbReference>